<evidence type="ECO:0000313" key="2">
    <source>
        <dbReference type="Proteomes" id="UP000789702"/>
    </source>
</evidence>
<proteinExistence type="predicted"/>
<dbReference type="EMBL" id="CAJVPU010014126">
    <property type="protein sequence ID" value="CAG8637722.1"/>
    <property type="molecule type" value="Genomic_DNA"/>
</dbReference>
<organism evidence="1 2">
    <name type="scientific">Dentiscutata heterogama</name>
    <dbReference type="NCBI Taxonomy" id="1316150"/>
    <lineage>
        <taxon>Eukaryota</taxon>
        <taxon>Fungi</taxon>
        <taxon>Fungi incertae sedis</taxon>
        <taxon>Mucoromycota</taxon>
        <taxon>Glomeromycotina</taxon>
        <taxon>Glomeromycetes</taxon>
        <taxon>Diversisporales</taxon>
        <taxon>Gigasporaceae</taxon>
        <taxon>Dentiscutata</taxon>
    </lineage>
</organism>
<dbReference type="Proteomes" id="UP000789702">
    <property type="component" value="Unassembled WGS sequence"/>
</dbReference>
<gene>
    <name evidence="1" type="ORF">DHETER_LOCUS8690</name>
</gene>
<evidence type="ECO:0000313" key="1">
    <source>
        <dbReference type="EMBL" id="CAG8637722.1"/>
    </source>
</evidence>
<name>A0ACA9N674_9GLOM</name>
<sequence length="66" mass="7745">GSRFVNMDFKAKTVKRQGLFNQFLLEELSGSRIVNMNFKAKTDKWQGLSNQFLLEKLRFDKIPSFT</sequence>
<keyword evidence="2" id="KW-1185">Reference proteome</keyword>
<accession>A0ACA9N674</accession>
<reference evidence="1" key="1">
    <citation type="submission" date="2021-06" db="EMBL/GenBank/DDBJ databases">
        <authorList>
            <person name="Kallberg Y."/>
            <person name="Tangrot J."/>
            <person name="Rosling A."/>
        </authorList>
    </citation>
    <scope>NUCLEOTIDE SEQUENCE</scope>
    <source>
        <strain evidence="1">IL203A</strain>
    </source>
</reference>
<feature type="non-terminal residue" evidence="1">
    <location>
        <position position="1"/>
    </location>
</feature>
<comment type="caution">
    <text evidence="1">The sequence shown here is derived from an EMBL/GenBank/DDBJ whole genome shotgun (WGS) entry which is preliminary data.</text>
</comment>
<protein>
    <submittedName>
        <fullName evidence="1">6406_t:CDS:1</fullName>
    </submittedName>
</protein>